<evidence type="ECO:0000256" key="1">
    <source>
        <dbReference type="SAM" id="MobiDB-lite"/>
    </source>
</evidence>
<proteinExistence type="predicted"/>
<feature type="compositionally biased region" description="Low complexity" evidence="1">
    <location>
        <begin position="143"/>
        <end position="158"/>
    </location>
</feature>
<name>F2U696_SALR5</name>
<feature type="region of interest" description="Disordered" evidence="1">
    <location>
        <begin position="116"/>
        <end position="195"/>
    </location>
</feature>
<dbReference type="KEGG" id="sre:PTSG_03675"/>
<sequence length="195" mass="20926">MDVDAMHALVDSLSEEELAQAVMAGMFTPKQTRTFNLPLPSSLSTASSPEPLSFSAPSEAHAKNQRRLRNMSAPARARAFTAVRIASPGFDAMDQADEWTRSLLKQHGFVTAYLPSEDDFRDGDARGDDDRSASHGTHNMDTSDSANDPSNSSSPSQSRRNRDPSAARHAAVQTSQGGRSSLGDVGGHVSRIPVM</sequence>
<accession>F2U696</accession>
<organism evidence="3">
    <name type="scientific">Salpingoeca rosetta (strain ATCC 50818 / BSB-021)</name>
    <dbReference type="NCBI Taxonomy" id="946362"/>
    <lineage>
        <taxon>Eukaryota</taxon>
        <taxon>Choanoflagellata</taxon>
        <taxon>Craspedida</taxon>
        <taxon>Salpingoecidae</taxon>
        <taxon>Salpingoeca</taxon>
    </lineage>
</organism>
<keyword evidence="3" id="KW-1185">Reference proteome</keyword>
<reference evidence="2" key="1">
    <citation type="submission" date="2009-08" db="EMBL/GenBank/DDBJ databases">
        <title>Annotation of Salpingoeca rosetta.</title>
        <authorList>
            <consortium name="The Broad Institute Genome Sequencing Platform"/>
            <person name="Russ C."/>
            <person name="Cuomo C."/>
            <person name="Burger G."/>
            <person name="Gray M.W."/>
            <person name="Holland P.W.H."/>
            <person name="King N."/>
            <person name="Lang F.B.F."/>
            <person name="Roger A.J."/>
            <person name="Ruiz-Trillo I."/>
            <person name="Young S.K."/>
            <person name="Zeng Q."/>
            <person name="Gargeya S."/>
            <person name="Alvarado L."/>
            <person name="Berlin A."/>
            <person name="Chapman S.B."/>
            <person name="Chen Z."/>
            <person name="Freedman E."/>
            <person name="Gellesch M."/>
            <person name="Goldberg J."/>
            <person name="Griggs A."/>
            <person name="Gujja S."/>
            <person name="Heilman E."/>
            <person name="Heiman D."/>
            <person name="Howarth C."/>
            <person name="Mehta T."/>
            <person name="Neiman D."/>
            <person name="Pearson M."/>
            <person name="Roberts A."/>
            <person name="Saif S."/>
            <person name="Shea T."/>
            <person name="Shenoy N."/>
            <person name="Sisk P."/>
            <person name="Stolte C."/>
            <person name="Sykes S."/>
            <person name="White J."/>
            <person name="Yandava C."/>
            <person name="Haas B."/>
            <person name="Nusbaum C."/>
            <person name="Birren B."/>
        </authorList>
    </citation>
    <scope>NUCLEOTIDE SEQUENCE [LARGE SCALE GENOMIC DNA]</scope>
    <source>
        <strain evidence="2">ATCC 50818</strain>
    </source>
</reference>
<feature type="compositionally biased region" description="Basic and acidic residues" evidence="1">
    <location>
        <begin position="122"/>
        <end position="133"/>
    </location>
</feature>
<protein>
    <submittedName>
        <fullName evidence="2">Uncharacterized protein</fullName>
    </submittedName>
</protein>
<dbReference type="GeneID" id="16075983"/>
<gene>
    <name evidence="2" type="ORF">PTSG_03675</name>
</gene>
<evidence type="ECO:0000313" key="2">
    <source>
        <dbReference type="EMBL" id="EGD83037.1"/>
    </source>
</evidence>
<dbReference type="AlphaFoldDB" id="F2U696"/>
<dbReference type="InParanoid" id="F2U696"/>
<feature type="compositionally biased region" description="Low complexity" evidence="1">
    <location>
        <begin position="38"/>
        <end position="53"/>
    </location>
</feature>
<evidence type="ECO:0000313" key="3">
    <source>
        <dbReference type="Proteomes" id="UP000007799"/>
    </source>
</evidence>
<dbReference type="EMBL" id="GL832962">
    <property type="protein sequence ID" value="EGD83037.1"/>
    <property type="molecule type" value="Genomic_DNA"/>
</dbReference>
<feature type="region of interest" description="Disordered" evidence="1">
    <location>
        <begin position="38"/>
        <end position="70"/>
    </location>
</feature>
<dbReference type="RefSeq" id="XP_004995401.1">
    <property type="nucleotide sequence ID" value="XM_004995344.1"/>
</dbReference>
<dbReference type="Proteomes" id="UP000007799">
    <property type="component" value="Unassembled WGS sequence"/>
</dbReference>